<name>A0A9W9SXD8_9EURO</name>
<dbReference type="GeneID" id="81459302"/>
<protein>
    <submittedName>
        <fullName evidence="1">Uncharacterized protein</fullName>
    </submittedName>
</protein>
<dbReference type="EMBL" id="JAPZBT010000001">
    <property type="protein sequence ID" value="KAJ5384478.1"/>
    <property type="molecule type" value="Genomic_DNA"/>
</dbReference>
<dbReference type="AlphaFoldDB" id="A0A9W9SXD8"/>
<reference evidence="1" key="2">
    <citation type="journal article" date="2023" name="IMA Fungus">
        <title>Comparative genomic study of the Penicillium genus elucidates a diverse pangenome and 15 lateral gene transfer events.</title>
        <authorList>
            <person name="Petersen C."/>
            <person name="Sorensen T."/>
            <person name="Nielsen M.R."/>
            <person name="Sondergaard T.E."/>
            <person name="Sorensen J.L."/>
            <person name="Fitzpatrick D.A."/>
            <person name="Frisvad J.C."/>
            <person name="Nielsen K.L."/>
        </authorList>
    </citation>
    <scope>NUCLEOTIDE SEQUENCE</scope>
    <source>
        <strain evidence="1">IBT 3081</strain>
    </source>
</reference>
<dbReference type="PANTHER" id="PTHR38886:SF1">
    <property type="entry name" value="NACHT-NTPASE AND P-LOOP NTPASES N-TERMINAL DOMAIN-CONTAINING PROTEIN"/>
    <property type="match status" value="1"/>
</dbReference>
<sequence length="148" mass="17202">MSFGWSSGDIIASLSFSREVYDALTSSTEEYQDFKSFLRTLDANLDLILSWTTPDNGNENPRFTADEANILNEVIMNLQKSVLRFESALKKYMRLDQKPSSMPIIDQMKRQGDKLRWHFLTETDVKKRKEEVMGYLTQLNTVSHNHNM</sequence>
<keyword evidence="2" id="KW-1185">Reference proteome</keyword>
<dbReference type="RefSeq" id="XP_056584254.1">
    <property type="nucleotide sequence ID" value="XM_056720119.1"/>
</dbReference>
<reference evidence="1" key="1">
    <citation type="submission" date="2022-12" db="EMBL/GenBank/DDBJ databases">
        <authorList>
            <person name="Petersen C."/>
        </authorList>
    </citation>
    <scope>NUCLEOTIDE SEQUENCE</scope>
    <source>
        <strain evidence="1">IBT 3081</strain>
    </source>
</reference>
<dbReference type="PANTHER" id="PTHR38886">
    <property type="entry name" value="SESA DOMAIN-CONTAINING PROTEIN"/>
    <property type="match status" value="1"/>
</dbReference>
<gene>
    <name evidence="1" type="ORF">N7517_002389</name>
</gene>
<evidence type="ECO:0000313" key="2">
    <source>
        <dbReference type="Proteomes" id="UP001147752"/>
    </source>
</evidence>
<evidence type="ECO:0000313" key="1">
    <source>
        <dbReference type="EMBL" id="KAJ5384478.1"/>
    </source>
</evidence>
<comment type="caution">
    <text evidence="1">The sequence shown here is derived from an EMBL/GenBank/DDBJ whole genome shotgun (WGS) entry which is preliminary data.</text>
</comment>
<proteinExistence type="predicted"/>
<dbReference type="OrthoDB" id="3045089at2759"/>
<accession>A0A9W9SXD8</accession>
<organism evidence="1 2">
    <name type="scientific">Penicillium concentricum</name>
    <dbReference type="NCBI Taxonomy" id="293559"/>
    <lineage>
        <taxon>Eukaryota</taxon>
        <taxon>Fungi</taxon>
        <taxon>Dikarya</taxon>
        <taxon>Ascomycota</taxon>
        <taxon>Pezizomycotina</taxon>
        <taxon>Eurotiomycetes</taxon>
        <taxon>Eurotiomycetidae</taxon>
        <taxon>Eurotiales</taxon>
        <taxon>Aspergillaceae</taxon>
        <taxon>Penicillium</taxon>
    </lineage>
</organism>
<dbReference type="Proteomes" id="UP001147752">
    <property type="component" value="Unassembled WGS sequence"/>
</dbReference>